<keyword evidence="5" id="KW-1185">Reference proteome</keyword>
<gene>
    <name evidence="2" type="ORF">JQX41_19240</name>
    <name evidence="3" type="ORF">JQX48_19260</name>
</gene>
<dbReference type="AlphaFoldDB" id="A0A9Q2RZ54"/>
<dbReference type="EMBL" id="JAFBXE010000015">
    <property type="protein sequence ID" value="MBM2414460.1"/>
    <property type="molecule type" value="Genomic_DNA"/>
</dbReference>
<protein>
    <submittedName>
        <fullName evidence="2">Class I SAM-dependent methyltransferase</fullName>
    </submittedName>
</protein>
<dbReference type="Proteomes" id="UP000755667">
    <property type="component" value="Unassembled WGS sequence"/>
</dbReference>
<dbReference type="Gene3D" id="3.40.50.150">
    <property type="entry name" value="Vaccinia Virus protein VP39"/>
    <property type="match status" value="1"/>
</dbReference>
<dbReference type="CDD" id="cd02440">
    <property type="entry name" value="AdoMet_MTases"/>
    <property type="match status" value="1"/>
</dbReference>
<keyword evidence="2" id="KW-0489">Methyltransferase</keyword>
<evidence type="ECO:0000313" key="4">
    <source>
        <dbReference type="Proteomes" id="UP000755667"/>
    </source>
</evidence>
<sequence length="247" mass="27446">MSIPDTLGTLLIETVKGHQLGGAFLMLGRQGFVGSRRGQSAKDFEAAIATHLPGLTEDDLRNPDNAYSETFFAKLGFDSVDSLDFSDFENASVIHDLTQPVGEDLTARFDVIYDGGTCEHVFELPTAYRNIDRMLRPGGVLIGHSPCNNWINHGFYQITPEMVYGFWQKAMGYEVLDLLLQPIRPAHAAKTARTTNPNETGVRPRIRGELPAGSPVILHYAVRKPLTEQAQGGVYQTDYMKRWSDDD</sequence>
<proteinExistence type="predicted"/>
<evidence type="ECO:0000259" key="1">
    <source>
        <dbReference type="Pfam" id="PF08241"/>
    </source>
</evidence>
<dbReference type="GO" id="GO:0008757">
    <property type="term" value="F:S-adenosylmethionine-dependent methyltransferase activity"/>
    <property type="evidence" value="ECO:0007669"/>
    <property type="project" value="InterPro"/>
</dbReference>
<dbReference type="InterPro" id="IPR013216">
    <property type="entry name" value="Methyltransf_11"/>
</dbReference>
<dbReference type="EMBL" id="JAFBXF010000015">
    <property type="protein sequence ID" value="MBM2419131.1"/>
    <property type="molecule type" value="Genomic_DNA"/>
</dbReference>
<organism evidence="2 4">
    <name type="scientific">Marivita cryptomonadis</name>
    <dbReference type="NCBI Taxonomy" id="505252"/>
    <lineage>
        <taxon>Bacteria</taxon>
        <taxon>Pseudomonadati</taxon>
        <taxon>Pseudomonadota</taxon>
        <taxon>Alphaproteobacteria</taxon>
        <taxon>Rhodobacterales</taxon>
        <taxon>Roseobacteraceae</taxon>
        <taxon>Marivita</taxon>
    </lineage>
</organism>
<name>A0A9Q2RZ54_9RHOB</name>
<dbReference type="GeneID" id="62642163"/>
<dbReference type="SUPFAM" id="SSF53335">
    <property type="entry name" value="S-adenosyl-L-methionine-dependent methyltransferases"/>
    <property type="match status" value="1"/>
</dbReference>
<keyword evidence="2" id="KW-0808">Transferase</keyword>
<comment type="caution">
    <text evidence="2">The sequence shown here is derived from an EMBL/GenBank/DDBJ whole genome shotgun (WGS) entry which is preliminary data.</text>
</comment>
<dbReference type="Proteomes" id="UP000809440">
    <property type="component" value="Unassembled WGS sequence"/>
</dbReference>
<dbReference type="Pfam" id="PF08241">
    <property type="entry name" value="Methyltransf_11"/>
    <property type="match status" value="1"/>
</dbReference>
<evidence type="ECO:0000313" key="3">
    <source>
        <dbReference type="EMBL" id="MBM2419131.1"/>
    </source>
</evidence>
<evidence type="ECO:0000313" key="2">
    <source>
        <dbReference type="EMBL" id="MBM2414460.1"/>
    </source>
</evidence>
<feature type="domain" description="Methyltransferase type 11" evidence="1">
    <location>
        <begin position="107"/>
        <end position="142"/>
    </location>
</feature>
<evidence type="ECO:0000313" key="5">
    <source>
        <dbReference type="Proteomes" id="UP000809440"/>
    </source>
</evidence>
<dbReference type="InterPro" id="IPR029063">
    <property type="entry name" value="SAM-dependent_MTases_sf"/>
</dbReference>
<dbReference type="RefSeq" id="WP_085631474.1">
    <property type="nucleotide sequence ID" value="NZ_JAFBWU010000015.1"/>
</dbReference>
<dbReference type="OrthoDB" id="8842400at2"/>
<reference evidence="2 5" key="1">
    <citation type="submission" date="2021-01" db="EMBL/GenBank/DDBJ databases">
        <title>Diatom-associated Roseobacters Show Island Model of Population Structure.</title>
        <authorList>
            <person name="Qu L."/>
            <person name="Feng X."/>
            <person name="Chen Y."/>
            <person name="Li L."/>
            <person name="Wang X."/>
            <person name="Hu Z."/>
            <person name="Wang H."/>
            <person name="Luo H."/>
        </authorList>
    </citation>
    <scope>NUCLEOTIDE SEQUENCE</scope>
    <source>
        <strain evidence="3 5">CC28-63</strain>
        <strain evidence="2">CC28-69</strain>
    </source>
</reference>
<dbReference type="GO" id="GO:0032259">
    <property type="term" value="P:methylation"/>
    <property type="evidence" value="ECO:0007669"/>
    <property type="project" value="UniProtKB-KW"/>
</dbReference>
<accession>A0A9Q2RZ54</accession>